<dbReference type="SUPFAM" id="SSF55464">
    <property type="entry name" value="Origin of replication-binding domain, RBD-like"/>
    <property type="match status" value="1"/>
</dbReference>
<evidence type="ECO:0000259" key="2">
    <source>
        <dbReference type="Pfam" id="PF08751"/>
    </source>
</evidence>
<evidence type="ECO:0000256" key="1">
    <source>
        <dbReference type="SAM" id="MobiDB-lite"/>
    </source>
</evidence>
<gene>
    <name evidence="3" type="ORF">G7067_00185</name>
</gene>
<sequence length="147" mass="15918">MQTLLRLRTHGTPPWRRPGSGLTRLGHGQIAAGDEVIERQLRLSIGMDRGPVTGDPLIRAYPECKSVQKRVVERIAALDIDLILTDSTKASAEIEAEESKRGTQKAVAGYDYTFSLPESASVLWAVAYAGLQSSIALQPNGFLDSLG</sequence>
<proteinExistence type="predicted"/>
<feature type="domain" description="TrwC relaxase" evidence="2">
    <location>
        <begin position="11"/>
        <end position="129"/>
    </location>
</feature>
<evidence type="ECO:0000313" key="3">
    <source>
        <dbReference type="EMBL" id="QIM17233.1"/>
    </source>
</evidence>
<dbReference type="KEGG" id="lins:G7067_00185"/>
<dbReference type="InterPro" id="IPR014862">
    <property type="entry name" value="TrwC"/>
</dbReference>
<evidence type="ECO:0000313" key="4">
    <source>
        <dbReference type="Proteomes" id="UP000501387"/>
    </source>
</evidence>
<reference evidence="3 4" key="1">
    <citation type="submission" date="2020-03" db="EMBL/GenBank/DDBJ databases">
        <title>Leucobacter sp. nov., isolated from beetles.</title>
        <authorList>
            <person name="Hyun D.-W."/>
            <person name="Bae J.-W."/>
        </authorList>
    </citation>
    <scope>NUCLEOTIDE SEQUENCE [LARGE SCALE GENOMIC DNA]</scope>
    <source>
        <strain evidence="3 4">HDW9B</strain>
    </source>
</reference>
<dbReference type="Pfam" id="PF08751">
    <property type="entry name" value="TrwC"/>
    <property type="match status" value="1"/>
</dbReference>
<accession>A0A6G8FLS0</accession>
<dbReference type="EMBL" id="CP049934">
    <property type="protein sequence ID" value="QIM17233.1"/>
    <property type="molecule type" value="Genomic_DNA"/>
</dbReference>
<dbReference type="RefSeq" id="WP_166325513.1">
    <property type="nucleotide sequence ID" value="NZ_CP049934.1"/>
</dbReference>
<protein>
    <submittedName>
        <fullName evidence="3">Relaxase domain-containing protein</fullName>
    </submittedName>
</protein>
<organism evidence="3 4">
    <name type="scientific">Leucobacter insecticola</name>
    <dbReference type="NCBI Taxonomy" id="2714934"/>
    <lineage>
        <taxon>Bacteria</taxon>
        <taxon>Bacillati</taxon>
        <taxon>Actinomycetota</taxon>
        <taxon>Actinomycetes</taxon>
        <taxon>Micrococcales</taxon>
        <taxon>Microbacteriaceae</taxon>
        <taxon>Leucobacter</taxon>
    </lineage>
</organism>
<dbReference type="AlphaFoldDB" id="A0A6G8FLS0"/>
<dbReference type="Proteomes" id="UP000501387">
    <property type="component" value="Chromosome"/>
</dbReference>
<feature type="region of interest" description="Disordered" evidence="1">
    <location>
        <begin position="1"/>
        <end position="20"/>
    </location>
</feature>
<name>A0A6G8FLS0_9MICO</name>
<keyword evidence="4" id="KW-1185">Reference proteome</keyword>